<dbReference type="AlphaFoldDB" id="A0A1F6BVV0"/>
<protein>
    <submittedName>
        <fullName evidence="1">Uncharacterized protein</fullName>
    </submittedName>
</protein>
<dbReference type="EMBL" id="MFKN01000015">
    <property type="protein sequence ID" value="OGG41076.1"/>
    <property type="molecule type" value="Genomic_DNA"/>
</dbReference>
<dbReference type="Proteomes" id="UP000179014">
    <property type="component" value="Unassembled WGS sequence"/>
</dbReference>
<gene>
    <name evidence="1" type="ORF">A2118_02700</name>
</gene>
<evidence type="ECO:0000313" key="1">
    <source>
        <dbReference type="EMBL" id="OGG41076.1"/>
    </source>
</evidence>
<accession>A0A1F6BVV0</accession>
<sequence>MRDQQMYEAARVKNSRAFNLADEMVMKYLCLGMIVIRSMVVRNSDSGRQTSEVEVLSLDWGYPGEKGAKNHETLAHLHFRSDSKTSEMSDVLLMDGPLRNEKPLLPDDMVNVVGFVVHEWIERGRIVWAAKNCPQFAGFLMFGRDVLVDARVPHNQFVLPVLCMCLGHLCGSHQQKLDLIDGTTSSSWSRMIRVNALDSLERRLEAFINQARHEAIKTNIGDFVWLAAISKAPHPRGFFVSTEI</sequence>
<comment type="caution">
    <text evidence="1">The sequence shown here is derived from an EMBL/GenBank/DDBJ whole genome shotgun (WGS) entry which is preliminary data.</text>
</comment>
<organism evidence="1 2">
    <name type="scientific">Candidatus Kaiserbacteria bacterium GWA2_50_9</name>
    <dbReference type="NCBI Taxonomy" id="1798474"/>
    <lineage>
        <taxon>Bacteria</taxon>
        <taxon>Candidatus Kaiseribacteriota</taxon>
    </lineage>
</organism>
<evidence type="ECO:0000313" key="2">
    <source>
        <dbReference type="Proteomes" id="UP000179014"/>
    </source>
</evidence>
<proteinExistence type="predicted"/>
<name>A0A1F6BVV0_9BACT</name>
<reference evidence="1 2" key="1">
    <citation type="journal article" date="2016" name="Nat. Commun.">
        <title>Thousands of microbial genomes shed light on interconnected biogeochemical processes in an aquifer system.</title>
        <authorList>
            <person name="Anantharaman K."/>
            <person name="Brown C.T."/>
            <person name="Hug L.A."/>
            <person name="Sharon I."/>
            <person name="Castelle C.J."/>
            <person name="Probst A.J."/>
            <person name="Thomas B.C."/>
            <person name="Singh A."/>
            <person name="Wilkins M.J."/>
            <person name="Karaoz U."/>
            <person name="Brodie E.L."/>
            <person name="Williams K.H."/>
            <person name="Hubbard S.S."/>
            <person name="Banfield J.F."/>
        </authorList>
    </citation>
    <scope>NUCLEOTIDE SEQUENCE [LARGE SCALE GENOMIC DNA]</scope>
</reference>